<sequence length="135" mass="14741">MNRRDIALIILVLIAALAGFILEFTRTGRGAQLQISVNGEVLGVYDLNMNQTIEIGDGNVCRIEDGTAWMEWADCPDQLCVHHAHISRVNETVVCLPNRVTLTVIGGEEDGEIDTIVSELHVQQFIRDAAISAAA</sequence>
<dbReference type="AlphaFoldDB" id="A0A9D1XBF5"/>
<feature type="transmembrane region" description="Helical" evidence="1">
    <location>
        <begin position="6"/>
        <end position="25"/>
    </location>
</feature>
<dbReference type="Pfam" id="PF07009">
    <property type="entry name" value="NusG_II"/>
    <property type="match status" value="1"/>
</dbReference>
<gene>
    <name evidence="2" type="ORF">H9734_01045</name>
</gene>
<dbReference type="InterPro" id="IPR038690">
    <property type="entry name" value="NusG_2_sf"/>
</dbReference>
<evidence type="ECO:0000313" key="3">
    <source>
        <dbReference type="Proteomes" id="UP000886890"/>
    </source>
</evidence>
<proteinExistence type="predicted"/>
<keyword evidence="1" id="KW-0812">Transmembrane</keyword>
<dbReference type="CDD" id="cd09911">
    <property type="entry name" value="Lin0431_like"/>
    <property type="match status" value="1"/>
</dbReference>
<dbReference type="EMBL" id="DXEK01000015">
    <property type="protein sequence ID" value="HIX76174.1"/>
    <property type="molecule type" value="Genomic_DNA"/>
</dbReference>
<evidence type="ECO:0000256" key="1">
    <source>
        <dbReference type="SAM" id="Phobius"/>
    </source>
</evidence>
<name>A0A9D1XBF5_9FIRM</name>
<keyword evidence="1" id="KW-0472">Membrane</keyword>
<evidence type="ECO:0000313" key="2">
    <source>
        <dbReference type="EMBL" id="HIX76174.1"/>
    </source>
</evidence>
<protein>
    <submittedName>
        <fullName evidence="2">NusG domain II-containing protein</fullName>
    </submittedName>
</protein>
<organism evidence="2 3">
    <name type="scientific">Candidatus Fusicatenibacter merdavium</name>
    <dbReference type="NCBI Taxonomy" id="2838600"/>
    <lineage>
        <taxon>Bacteria</taxon>
        <taxon>Bacillati</taxon>
        <taxon>Bacillota</taxon>
        <taxon>Clostridia</taxon>
        <taxon>Lachnospirales</taxon>
        <taxon>Lachnospiraceae</taxon>
        <taxon>Fusicatenibacter</taxon>
    </lineage>
</organism>
<reference evidence="2" key="2">
    <citation type="submission" date="2021-04" db="EMBL/GenBank/DDBJ databases">
        <authorList>
            <person name="Gilroy R."/>
        </authorList>
    </citation>
    <scope>NUCLEOTIDE SEQUENCE</scope>
    <source>
        <strain evidence="2">CHK183-1962</strain>
    </source>
</reference>
<reference evidence="2" key="1">
    <citation type="journal article" date="2021" name="PeerJ">
        <title>Extensive microbial diversity within the chicken gut microbiome revealed by metagenomics and culture.</title>
        <authorList>
            <person name="Gilroy R."/>
            <person name="Ravi A."/>
            <person name="Getino M."/>
            <person name="Pursley I."/>
            <person name="Horton D.L."/>
            <person name="Alikhan N.F."/>
            <person name="Baker D."/>
            <person name="Gharbi K."/>
            <person name="Hall N."/>
            <person name="Watson M."/>
            <person name="Adriaenssens E.M."/>
            <person name="Foster-Nyarko E."/>
            <person name="Jarju S."/>
            <person name="Secka A."/>
            <person name="Antonio M."/>
            <person name="Oren A."/>
            <person name="Chaudhuri R.R."/>
            <person name="La Ragione R."/>
            <person name="Hildebrand F."/>
            <person name="Pallen M.J."/>
        </authorList>
    </citation>
    <scope>NUCLEOTIDE SEQUENCE</scope>
    <source>
        <strain evidence="2">CHK183-1962</strain>
    </source>
</reference>
<accession>A0A9D1XBF5</accession>
<dbReference type="Gene3D" id="2.60.320.10">
    <property type="entry name" value="N-utilization substance G protein NusG, insert domain"/>
    <property type="match status" value="1"/>
</dbReference>
<dbReference type="Proteomes" id="UP000886890">
    <property type="component" value="Unassembled WGS sequence"/>
</dbReference>
<comment type="caution">
    <text evidence="2">The sequence shown here is derived from an EMBL/GenBank/DDBJ whole genome shotgun (WGS) entry which is preliminary data.</text>
</comment>
<keyword evidence="1" id="KW-1133">Transmembrane helix</keyword>